<organism evidence="1 2">
    <name type="scientific">Paenibacillus lutimineralis</name>
    <dbReference type="NCBI Taxonomy" id="2707005"/>
    <lineage>
        <taxon>Bacteria</taxon>
        <taxon>Bacillati</taxon>
        <taxon>Bacillota</taxon>
        <taxon>Bacilli</taxon>
        <taxon>Bacillales</taxon>
        <taxon>Paenibacillaceae</taxon>
        <taxon>Paenibacillus</taxon>
    </lineage>
</organism>
<dbReference type="RefSeq" id="WP_126998839.1">
    <property type="nucleotide sequence ID" value="NZ_CP034346.1"/>
</dbReference>
<proteinExistence type="predicted"/>
<dbReference type="EMBL" id="CP034346">
    <property type="protein sequence ID" value="AZS15329.1"/>
    <property type="molecule type" value="Genomic_DNA"/>
</dbReference>
<evidence type="ECO:0000313" key="1">
    <source>
        <dbReference type="EMBL" id="AZS15329.1"/>
    </source>
</evidence>
<protein>
    <submittedName>
        <fullName evidence="1">Uncharacterized protein</fullName>
    </submittedName>
</protein>
<dbReference type="KEGG" id="plut:EI981_13240"/>
<keyword evidence="2" id="KW-1185">Reference proteome</keyword>
<evidence type="ECO:0000313" key="2">
    <source>
        <dbReference type="Proteomes" id="UP000270678"/>
    </source>
</evidence>
<gene>
    <name evidence="1" type="ORF">EI981_13240</name>
</gene>
<dbReference type="AlphaFoldDB" id="A0A3Q9IBD3"/>
<dbReference type="Proteomes" id="UP000270678">
    <property type="component" value="Chromosome"/>
</dbReference>
<accession>A0A3Q9IBD3</accession>
<sequence length="157" mass="17497">MANLTESSTAGEAKNFLLFHMDSTEANDGVSEEPRSTVNPGLTKEQAWNVFFGAIIQKEDNEPIHYLALRNMIREFGSYYDDGSPEEEITNQMTCIGCGLPPDQIEEYIEMAREEGTTPKQIVLTEEGTYNGFEPGRFYCTSCYIKAGMPIVEEGSA</sequence>
<name>A0A3Q9IBD3_9BACL</name>
<reference evidence="2" key="1">
    <citation type="submission" date="2018-12" db="EMBL/GenBank/DDBJ databases">
        <title>Complete genome sequence of Paenibacillus sp. MBLB1234.</title>
        <authorList>
            <person name="Nam Y.-D."/>
            <person name="Kang J."/>
            <person name="Chung W.-H."/>
            <person name="Park Y.S."/>
        </authorList>
    </citation>
    <scope>NUCLEOTIDE SEQUENCE [LARGE SCALE GENOMIC DNA]</scope>
    <source>
        <strain evidence="2">MBLB1234</strain>
    </source>
</reference>
<dbReference type="OrthoDB" id="2991494at2"/>